<feature type="domain" description="Signal transduction histidine kinase subgroup 3 dimerisation and phosphoacceptor" evidence="7">
    <location>
        <begin position="197"/>
        <end position="263"/>
    </location>
</feature>
<proteinExistence type="predicted"/>
<sequence>MPHEDEPSARNLRRLRQFTFFSLIGCGPLALLASALYLAGSDLVGVALPLVAGAATGSVVLCTAALALHWHGQGPWRRRILWSLSLLLVVLGAIAEARAGQMGGAWGGPIALLVTEAALWARPGRRARALVWGTLATLAVVVVLAQTGLMAPEGVFTTLLMVPSLAGGILGQLWHYEVARELERARELAAELAVAEERLRFAGELHDVQGGNLQAITLKAQVARRLVAVDPERAEAEMRAVEELARTALKDTREVVGGYRKVALVDEIDSAARILKSAGVQATVPDAAPSLDADTEKLLGMLVREATTNLIRHAEPTAADLSIVEIDAEVTVTITNNGAPSPAGSGNGLAMLAERFTEAGGTVEHVHDGDRFTLKGTVPKPRAEQVPPQAKRSAKQPKRAGAQAKRAGVRAKRLGTQPNRVDGEAQQAPPVRKAPGTRVR</sequence>
<feature type="region of interest" description="Disordered" evidence="5">
    <location>
        <begin position="366"/>
        <end position="440"/>
    </location>
</feature>
<evidence type="ECO:0000256" key="4">
    <source>
        <dbReference type="SAM" id="Coils"/>
    </source>
</evidence>
<dbReference type="PANTHER" id="PTHR24421">
    <property type="entry name" value="NITRATE/NITRITE SENSOR PROTEIN NARX-RELATED"/>
    <property type="match status" value="1"/>
</dbReference>
<dbReference type="InterPro" id="IPR011712">
    <property type="entry name" value="Sig_transdc_His_kin_sub3_dim/P"/>
</dbReference>
<evidence type="ECO:0000256" key="2">
    <source>
        <dbReference type="ARBA" id="ARBA00022777"/>
    </source>
</evidence>
<name>A0ABV7Q1B0_9ACTN</name>
<dbReference type="Gene3D" id="1.20.5.1930">
    <property type="match status" value="1"/>
</dbReference>
<feature type="transmembrane region" description="Helical" evidence="6">
    <location>
        <begin position="129"/>
        <end position="149"/>
    </location>
</feature>
<feature type="coiled-coil region" evidence="4">
    <location>
        <begin position="178"/>
        <end position="205"/>
    </location>
</feature>
<organism evidence="8 9">
    <name type="scientific">Glycomyces rhizosphaerae</name>
    <dbReference type="NCBI Taxonomy" id="2054422"/>
    <lineage>
        <taxon>Bacteria</taxon>
        <taxon>Bacillati</taxon>
        <taxon>Actinomycetota</taxon>
        <taxon>Actinomycetes</taxon>
        <taxon>Glycomycetales</taxon>
        <taxon>Glycomycetaceae</taxon>
        <taxon>Glycomyces</taxon>
    </lineage>
</organism>
<keyword evidence="4" id="KW-0175">Coiled coil</keyword>
<dbReference type="GO" id="GO:0016301">
    <property type="term" value="F:kinase activity"/>
    <property type="evidence" value="ECO:0007669"/>
    <property type="project" value="UniProtKB-KW"/>
</dbReference>
<feature type="transmembrane region" description="Helical" evidence="6">
    <location>
        <begin position="155"/>
        <end position="176"/>
    </location>
</feature>
<keyword evidence="9" id="KW-1185">Reference proteome</keyword>
<feature type="transmembrane region" description="Helical" evidence="6">
    <location>
        <begin position="105"/>
        <end position="122"/>
    </location>
</feature>
<dbReference type="Proteomes" id="UP001595712">
    <property type="component" value="Unassembled WGS sequence"/>
</dbReference>
<dbReference type="RefSeq" id="WP_387978549.1">
    <property type="nucleotide sequence ID" value="NZ_JBHRWO010000020.1"/>
</dbReference>
<comment type="caution">
    <text evidence="8">The sequence shown here is derived from an EMBL/GenBank/DDBJ whole genome shotgun (WGS) entry which is preliminary data.</text>
</comment>
<feature type="transmembrane region" description="Helical" evidence="6">
    <location>
        <begin position="46"/>
        <end position="68"/>
    </location>
</feature>
<evidence type="ECO:0000259" key="7">
    <source>
        <dbReference type="Pfam" id="PF07730"/>
    </source>
</evidence>
<evidence type="ECO:0000313" key="9">
    <source>
        <dbReference type="Proteomes" id="UP001595712"/>
    </source>
</evidence>
<evidence type="ECO:0000313" key="8">
    <source>
        <dbReference type="EMBL" id="MFC3494631.1"/>
    </source>
</evidence>
<feature type="transmembrane region" description="Helical" evidence="6">
    <location>
        <begin position="80"/>
        <end position="99"/>
    </location>
</feature>
<dbReference type="EMBL" id="JBHRWO010000020">
    <property type="protein sequence ID" value="MFC3494631.1"/>
    <property type="molecule type" value="Genomic_DNA"/>
</dbReference>
<evidence type="ECO:0000256" key="6">
    <source>
        <dbReference type="SAM" id="Phobius"/>
    </source>
</evidence>
<protein>
    <submittedName>
        <fullName evidence="8">Sensor histidine kinase</fullName>
    </submittedName>
</protein>
<keyword evidence="6" id="KW-0472">Membrane</keyword>
<dbReference type="InterPro" id="IPR050482">
    <property type="entry name" value="Sensor_HK_TwoCompSys"/>
</dbReference>
<gene>
    <name evidence="8" type="ORF">ACFO8M_19275</name>
</gene>
<dbReference type="Pfam" id="PF07730">
    <property type="entry name" value="HisKA_3"/>
    <property type="match status" value="1"/>
</dbReference>
<accession>A0ABV7Q1B0</accession>
<keyword evidence="6" id="KW-1133">Transmembrane helix</keyword>
<feature type="transmembrane region" description="Helical" evidence="6">
    <location>
        <begin position="20"/>
        <end position="40"/>
    </location>
</feature>
<evidence type="ECO:0000256" key="5">
    <source>
        <dbReference type="SAM" id="MobiDB-lite"/>
    </source>
</evidence>
<dbReference type="SUPFAM" id="SSF55874">
    <property type="entry name" value="ATPase domain of HSP90 chaperone/DNA topoisomerase II/histidine kinase"/>
    <property type="match status" value="1"/>
</dbReference>
<reference evidence="9" key="1">
    <citation type="journal article" date="2019" name="Int. J. Syst. Evol. Microbiol.">
        <title>The Global Catalogue of Microorganisms (GCM) 10K type strain sequencing project: providing services to taxonomists for standard genome sequencing and annotation.</title>
        <authorList>
            <consortium name="The Broad Institute Genomics Platform"/>
            <consortium name="The Broad Institute Genome Sequencing Center for Infectious Disease"/>
            <person name="Wu L."/>
            <person name="Ma J."/>
        </authorList>
    </citation>
    <scope>NUCLEOTIDE SEQUENCE [LARGE SCALE GENOMIC DNA]</scope>
    <source>
        <strain evidence="9">CGMCC 4.7396</strain>
    </source>
</reference>
<dbReference type="InterPro" id="IPR036890">
    <property type="entry name" value="HATPase_C_sf"/>
</dbReference>
<evidence type="ECO:0000256" key="3">
    <source>
        <dbReference type="ARBA" id="ARBA00023012"/>
    </source>
</evidence>
<keyword evidence="2 8" id="KW-0418">Kinase</keyword>
<dbReference type="PANTHER" id="PTHR24421:SF63">
    <property type="entry name" value="SENSOR HISTIDINE KINASE DESK"/>
    <property type="match status" value="1"/>
</dbReference>
<dbReference type="Gene3D" id="3.30.565.10">
    <property type="entry name" value="Histidine kinase-like ATPase, C-terminal domain"/>
    <property type="match status" value="1"/>
</dbReference>
<keyword evidence="1" id="KW-0808">Transferase</keyword>
<keyword evidence="6" id="KW-0812">Transmembrane</keyword>
<evidence type="ECO:0000256" key="1">
    <source>
        <dbReference type="ARBA" id="ARBA00022679"/>
    </source>
</evidence>
<keyword evidence="3" id="KW-0902">Two-component regulatory system</keyword>